<comment type="caution">
    <text evidence="2">The sequence shown here is derived from an EMBL/GenBank/DDBJ whole genome shotgun (WGS) entry which is preliminary data.</text>
</comment>
<feature type="compositionally biased region" description="Acidic residues" evidence="1">
    <location>
        <begin position="70"/>
        <end position="81"/>
    </location>
</feature>
<protein>
    <submittedName>
        <fullName evidence="2">Uncharacterized protein</fullName>
    </submittedName>
</protein>
<feature type="region of interest" description="Disordered" evidence="1">
    <location>
        <begin position="46"/>
        <end position="81"/>
    </location>
</feature>
<sequence>ANTIEKAKSPSSDEDLFKAPTITKPSTTPAKITKLSDDEDTLFISKPPVQKSTIPVSSPPVKKPVSLSDENSDEEIFGITN</sequence>
<accession>A0A821W9I9</accession>
<name>A0A821W9I9_9BILA</name>
<keyword evidence="3" id="KW-1185">Reference proteome</keyword>
<gene>
    <name evidence="2" type="ORF">UJA718_LOCUS46425</name>
</gene>
<dbReference type="AlphaFoldDB" id="A0A821W9I9"/>
<dbReference type="EMBL" id="CAJOBP010082986">
    <property type="protein sequence ID" value="CAF4921020.1"/>
    <property type="molecule type" value="Genomic_DNA"/>
</dbReference>
<feature type="non-terminal residue" evidence="2">
    <location>
        <position position="81"/>
    </location>
</feature>
<dbReference type="Proteomes" id="UP000663873">
    <property type="component" value="Unassembled WGS sequence"/>
</dbReference>
<evidence type="ECO:0000256" key="1">
    <source>
        <dbReference type="SAM" id="MobiDB-lite"/>
    </source>
</evidence>
<feature type="region of interest" description="Disordered" evidence="1">
    <location>
        <begin position="1"/>
        <end position="34"/>
    </location>
</feature>
<feature type="non-terminal residue" evidence="2">
    <location>
        <position position="1"/>
    </location>
</feature>
<evidence type="ECO:0000313" key="3">
    <source>
        <dbReference type="Proteomes" id="UP000663873"/>
    </source>
</evidence>
<organism evidence="2 3">
    <name type="scientific">Rotaria socialis</name>
    <dbReference type="NCBI Taxonomy" id="392032"/>
    <lineage>
        <taxon>Eukaryota</taxon>
        <taxon>Metazoa</taxon>
        <taxon>Spiralia</taxon>
        <taxon>Gnathifera</taxon>
        <taxon>Rotifera</taxon>
        <taxon>Eurotatoria</taxon>
        <taxon>Bdelloidea</taxon>
        <taxon>Philodinida</taxon>
        <taxon>Philodinidae</taxon>
        <taxon>Rotaria</taxon>
    </lineage>
</organism>
<evidence type="ECO:0000313" key="2">
    <source>
        <dbReference type="EMBL" id="CAF4921020.1"/>
    </source>
</evidence>
<proteinExistence type="predicted"/>
<reference evidence="2" key="1">
    <citation type="submission" date="2021-02" db="EMBL/GenBank/DDBJ databases">
        <authorList>
            <person name="Nowell W R."/>
        </authorList>
    </citation>
    <scope>NUCLEOTIDE SEQUENCE</scope>
</reference>